<evidence type="ECO:0000313" key="7">
    <source>
        <dbReference type="EMBL" id="CAB3408632.1"/>
    </source>
</evidence>
<name>A0A8S1F3Z4_9PELO</name>
<protein>
    <recommendedName>
        <fullName evidence="9">Ribosomal RNA-processing protein 12-like conserved domain-containing protein</fullName>
    </recommendedName>
</protein>
<dbReference type="Pfam" id="PF25772">
    <property type="entry name" value="HEAT_RRP12_N"/>
    <property type="match status" value="1"/>
</dbReference>
<feature type="region of interest" description="Disordered" evidence="4">
    <location>
        <begin position="1184"/>
        <end position="1301"/>
    </location>
</feature>
<organism evidence="7 8">
    <name type="scientific">Caenorhabditis bovis</name>
    <dbReference type="NCBI Taxonomy" id="2654633"/>
    <lineage>
        <taxon>Eukaryota</taxon>
        <taxon>Metazoa</taxon>
        <taxon>Ecdysozoa</taxon>
        <taxon>Nematoda</taxon>
        <taxon>Chromadorea</taxon>
        <taxon>Rhabditida</taxon>
        <taxon>Rhabditina</taxon>
        <taxon>Rhabditomorpha</taxon>
        <taxon>Rhabditoidea</taxon>
        <taxon>Rhabditidae</taxon>
        <taxon>Peloderinae</taxon>
        <taxon>Caenorhabditis</taxon>
    </lineage>
</organism>
<dbReference type="PANTHER" id="PTHR48287">
    <property type="entry name" value="ARM REPEAT SUPERFAMILY PROTEIN"/>
    <property type="match status" value="1"/>
</dbReference>
<keyword evidence="3" id="KW-0539">Nucleus</keyword>
<dbReference type="InterPro" id="IPR016024">
    <property type="entry name" value="ARM-type_fold"/>
</dbReference>
<evidence type="ECO:0000256" key="3">
    <source>
        <dbReference type="ARBA" id="ARBA00023242"/>
    </source>
</evidence>
<evidence type="ECO:0000259" key="6">
    <source>
        <dbReference type="Pfam" id="PF25772"/>
    </source>
</evidence>
<evidence type="ECO:0000256" key="2">
    <source>
        <dbReference type="ARBA" id="ARBA00007690"/>
    </source>
</evidence>
<dbReference type="EMBL" id="CADEPM010000007">
    <property type="protein sequence ID" value="CAB3408632.1"/>
    <property type="molecule type" value="Genomic_DNA"/>
</dbReference>
<gene>
    <name evidence="7" type="ORF">CBOVIS_LOCUS10388</name>
</gene>
<dbReference type="Gene3D" id="1.25.10.10">
    <property type="entry name" value="Leucine-rich Repeat Variant"/>
    <property type="match status" value="2"/>
</dbReference>
<dbReference type="GO" id="GO:0005634">
    <property type="term" value="C:nucleus"/>
    <property type="evidence" value="ECO:0007669"/>
    <property type="project" value="UniProtKB-SubCell"/>
</dbReference>
<feature type="compositionally biased region" description="Acidic residues" evidence="4">
    <location>
        <begin position="1222"/>
        <end position="1237"/>
    </location>
</feature>
<keyword evidence="8" id="KW-1185">Reference proteome</keyword>
<evidence type="ECO:0008006" key="9">
    <source>
        <dbReference type="Google" id="ProtNLM"/>
    </source>
</evidence>
<evidence type="ECO:0000259" key="5">
    <source>
        <dbReference type="Pfam" id="PF08161"/>
    </source>
</evidence>
<dbReference type="Pfam" id="PF08161">
    <property type="entry name" value="RRP12_HEAT"/>
    <property type="match status" value="1"/>
</dbReference>
<comment type="similarity">
    <text evidence="2">Belongs to the RRP12 family.</text>
</comment>
<accession>A0A8S1F3Z4</accession>
<dbReference type="InterPro" id="IPR057860">
    <property type="entry name" value="HEAT_RRP12_N"/>
</dbReference>
<evidence type="ECO:0000256" key="4">
    <source>
        <dbReference type="SAM" id="MobiDB-lite"/>
    </source>
</evidence>
<feature type="region of interest" description="Disordered" evidence="4">
    <location>
        <begin position="1057"/>
        <end position="1085"/>
    </location>
</feature>
<evidence type="ECO:0000256" key="1">
    <source>
        <dbReference type="ARBA" id="ARBA00004123"/>
    </source>
</evidence>
<dbReference type="PANTHER" id="PTHR48287:SF1">
    <property type="entry name" value="ARM REPEAT SUPERFAMILY PROTEIN"/>
    <property type="match status" value="1"/>
</dbReference>
<dbReference type="InterPro" id="IPR011989">
    <property type="entry name" value="ARM-like"/>
</dbReference>
<sequence length="1321" mass="147043">MGGRFRHRTSNKGAAKFAQGSACETNPSKNKHRAAANASRLATIGGASMLAVEDRPENPAADDMLSALPIDNMAIGSSSKSMVSEGGISKISEFTSCTNPAFDSVNRVWKSGSSLQTEVVSVLAAIAEVIKERDGKESDVEYCAALMTALEGASVGNPKRTAAIAYLLHIIVRKVPKEVLQAQFSRFVQILYTKLLENVDSVESSVLKNLISVLGVILRAQPAQVWSSATTRSMLVSVAALSAHDKPWVRTMARRVIRAVLTDPVTATDNGLHPASGAVGQLILSHIDNFVSSPKGDSTNVVRYLCLLEGVMHKMPASIFKKMAEAMLKCFAISDAMVKCSALQCLHRSLQRQPCDSALPTETNSLLLAALRQLGGSVTDITVTAYWMQALAEAHVCLTAKDSKKSIQHAYQTLPLFVKMFESGSEQLAQVTYQALTRVIENCLKYDSECGKFLLGQLHSVMTLRSASVWKFILRAEMKLYEVCGDALQGQEFTKVIEDLATLRQSDDCFCKTDLDFTIGAAIRHVGAGAVMNILSLEVDPDAPILSTDFKRSWLIPILRVNIHNAPIALFIKLFLPMAIKIYKRLNTMQPQVHRLYSTFQFQLWELLPSFCESPSDLETSFPDIAPILGAALQERKDLRMTVLTSLRRALRFSLQPDAPPERVEVMSRFAKNFMPILFNMYTASVVDGEYDDKGIKKSVLEAIRVYAEATPSDLLSKFVDVAITKSKENCDGSGTASQKQARVLDILCALTRVADVDDLYKILDTIEPWFKSRDANGLQKKAYRILEEIIQRRSTPEVEKLIEERYVYIRSAVVRPIEQITYPARAAYCSCVHMLLDGYEDLKSLTAFVETVVKNIIILLDKDHNVHTRQNASKCIQFICSRLIDLADDQSEITPSMVLETVLSKIFEMTTLTSTQQSTANIQLHIARASLVSLNIIAQKQIKVLNTVSTSKILTFACSWIADGRAPVRILAIRLLRVLCQKMPEVILQQFRDQILTAVFEEQMTSDLTIKVRKANRLLLEVLVEKFGVNVLEKYTTKLDWIKQMKNIEKIRRRKLRKASGEKMEQEDDDDATSGISGSHFSGKTAGADTILELLEDSDADNESDSEEQLMKRSRVGSVWLKNDGDGDAPMDLLDSSRMIDHITTTNPAVLEKRKKSALERREKLQAGFKFTRDGRLVIVDDDNDDEKKKAGKKRTMRNGLDELDEEEGPSHGGKRKKEDSDTEMNFESEDEDNDDDDKKTSVSRATSYGGKGIYRDTTSQVGASSKKSKKLTKKPEKNVQKNVQPYAYVPLRNKTAKQDVRQILKAKRKSGKGTKKVTF</sequence>
<feature type="compositionally biased region" description="Basic residues" evidence="4">
    <location>
        <begin position="1"/>
        <end position="10"/>
    </location>
</feature>
<dbReference type="Proteomes" id="UP000494206">
    <property type="component" value="Unassembled WGS sequence"/>
</dbReference>
<comment type="caution">
    <text evidence="7">The sequence shown here is derived from an EMBL/GenBank/DDBJ whole genome shotgun (WGS) entry which is preliminary data.</text>
</comment>
<reference evidence="7 8" key="1">
    <citation type="submission" date="2020-04" db="EMBL/GenBank/DDBJ databases">
        <authorList>
            <person name="Laetsch R D."/>
            <person name="Stevens L."/>
            <person name="Kumar S."/>
            <person name="Blaxter L. M."/>
        </authorList>
    </citation>
    <scope>NUCLEOTIDE SEQUENCE [LARGE SCALE GENOMIC DNA]</scope>
</reference>
<dbReference type="InterPro" id="IPR052087">
    <property type="entry name" value="RRP12"/>
</dbReference>
<feature type="region of interest" description="Disordered" evidence="4">
    <location>
        <begin position="1"/>
        <end position="36"/>
    </location>
</feature>
<dbReference type="OrthoDB" id="2192888at2759"/>
<feature type="domain" description="RRP12 HEAT" evidence="5">
    <location>
        <begin position="423"/>
        <end position="684"/>
    </location>
</feature>
<proteinExistence type="inferred from homology"/>
<dbReference type="InterPro" id="IPR012978">
    <property type="entry name" value="HEAT_RRP12"/>
</dbReference>
<feature type="domain" description="RRP12 N-terminal HEAT" evidence="6">
    <location>
        <begin position="110"/>
        <end position="349"/>
    </location>
</feature>
<dbReference type="SUPFAM" id="SSF48371">
    <property type="entry name" value="ARM repeat"/>
    <property type="match status" value="1"/>
</dbReference>
<comment type="subcellular location">
    <subcellularLocation>
        <location evidence="1">Nucleus</location>
    </subcellularLocation>
</comment>
<evidence type="ECO:0000313" key="8">
    <source>
        <dbReference type="Proteomes" id="UP000494206"/>
    </source>
</evidence>